<dbReference type="InterPro" id="IPR010914">
    <property type="entry name" value="RsgA_GTPase_dom"/>
</dbReference>
<dbReference type="InterPro" id="IPR030378">
    <property type="entry name" value="G_CP_dom"/>
</dbReference>
<keyword evidence="9 10" id="KW-0342">GTP-binding</keyword>
<evidence type="ECO:0000256" key="7">
    <source>
        <dbReference type="ARBA" id="ARBA00022833"/>
    </source>
</evidence>
<dbReference type="PROSITE" id="PS50936">
    <property type="entry name" value="ENGC_GTPASE"/>
    <property type="match status" value="1"/>
</dbReference>
<feature type="binding site" evidence="10">
    <location>
        <begin position="214"/>
        <end position="222"/>
    </location>
    <ligand>
        <name>GTP</name>
        <dbReference type="ChEBI" id="CHEBI:37565"/>
    </ligand>
</feature>
<feature type="binding site" evidence="10">
    <location>
        <position position="300"/>
    </location>
    <ligand>
        <name>Zn(2+)</name>
        <dbReference type="ChEBI" id="CHEBI:29105"/>
    </ligand>
</feature>
<evidence type="ECO:0000259" key="12">
    <source>
        <dbReference type="PROSITE" id="PS51721"/>
    </source>
</evidence>
<keyword evidence="1 10" id="KW-0963">Cytoplasm</keyword>
<comment type="subunit">
    <text evidence="10">Monomer. Associates with 30S ribosomal subunit, binds 16S rRNA.</text>
</comment>
<feature type="domain" description="EngC GTPase" evidence="11">
    <location>
        <begin position="119"/>
        <end position="270"/>
    </location>
</feature>
<keyword evidence="7 10" id="KW-0862">Zinc</keyword>
<dbReference type="Gene3D" id="3.40.50.300">
    <property type="entry name" value="P-loop containing nucleotide triphosphate hydrolases"/>
    <property type="match status" value="1"/>
</dbReference>
<dbReference type="GO" id="GO:0042274">
    <property type="term" value="P:ribosomal small subunit biogenesis"/>
    <property type="evidence" value="ECO:0007669"/>
    <property type="project" value="UniProtKB-UniRule"/>
</dbReference>
<protein>
    <recommendedName>
        <fullName evidence="10">Small ribosomal subunit biogenesis GTPase RsgA</fullName>
        <ecNumber evidence="10">3.6.1.-</ecNumber>
    </recommendedName>
</protein>
<sequence length="375" mass="42870">MDQKPSLNLSVWDADREKEFIKISEDLGISDPIPARIIGEQGQEFRLELGSKKEEGTGTLTGALRFNADSSLDLPVAGDWVLVTKLSGEDYLIHKVLPRRSLLVRKTKGETLKPDPICANMDRIFLLQGLDGDFQPRRLERTLIQIWESKATPVVILTKKDLYSDREDELKEKILIVQRSCPGVEVFSVSNHKQEGLEKLETFWKDGSTSAFIGSSGVGKSSLLNLLIGEKIRSINEVRESDSKGRHTTTNRWMFHLDSGSWILDTPGMREIQLWSDGSGLEETFPEIFEASSNCRFQDCSHISEPDCGVKLAIESGKISEERFKSYLKLKRELERTVNLSAPNSIEFREQKAKWKTIHKEQKRMQQQRDRERYR</sequence>
<dbReference type="GO" id="GO:0005525">
    <property type="term" value="F:GTP binding"/>
    <property type="evidence" value="ECO:0007669"/>
    <property type="project" value="UniProtKB-UniRule"/>
</dbReference>
<evidence type="ECO:0000259" key="11">
    <source>
        <dbReference type="PROSITE" id="PS50936"/>
    </source>
</evidence>
<keyword evidence="2 10" id="KW-0690">Ribosome biogenesis</keyword>
<dbReference type="Proteomes" id="UP000232196">
    <property type="component" value="Unassembled WGS sequence"/>
</dbReference>
<dbReference type="PANTHER" id="PTHR32120:SF10">
    <property type="entry name" value="SMALL RIBOSOMAL SUBUNIT BIOGENESIS GTPASE RSGA"/>
    <property type="match status" value="1"/>
</dbReference>
<dbReference type="GO" id="GO:0003924">
    <property type="term" value="F:GTPase activity"/>
    <property type="evidence" value="ECO:0007669"/>
    <property type="project" value="UniProtKB-UniRule"/>
</dbReference>
<keyword evidence="4 10" id="KW-0699">rRNA-binding</keyword>
<comment type="function">
    <text evidence="10">One of several proteins that assist in the late maturation steps of the functional core of the 30S ribosomal subunit. Helps release RbfA from mature subunits. May play a role in the assembly of ribosomal proteins into the subunit. Circularly permuted GTPase that catalyzes slow GTP hydrolysis, GTPase activity is stimulated by the 30S ribosomal subunit.</text>
</comment>
<dbReference type="InterPro" id="IPR027417">
    <property type="entry name" value="P-loop_NTPase"/>
</dbReference>
<dbReference type="EC" id="3.6.1.-" evidence="10"/>
<dbReference type="PANTHER" id="PTHR32120">
    <property type="entry name" value="SMALL RIBOSOMAL SUBUNIT BIOGENESIS GTPASE RSGA"/>
    <property type="match status" value="1"/>
</dbReference>
<feature type="binding site" evidence="10">
    <location>
        <position position="302"/>
    </location>
    <ligand>
        <name>Zn(2+)</name>
        <dbReference type="ChEBI" id="CHEBI:29105"/>
    </ligand>
</feature>
<evidence type="ECO:0000256" key="4">
    <source>
        <dbReference type="ARBA" id="ARBA00022730"/>
    </source>
</evidence>
<dbReference type="GO" id="GO:0005737">
    <property type="term" value="C:cytoplasm"/>
    <property type="evidence" value="ECO:0007669"/>
    <property type="project" value="UniProtKB-SubCell"/>
</dbReference>
<dbReference type="CDD" id="cd01854">
    <property type="entry name" value="YjeQ_EngC"/>
    <property type="match status" value="1"/>
</dbReference>
<dbReference type="HAMAP" id="MF_01820">
    <property type="entry name" value="GTPase_RsgA"/>
    <property type="match status" value="1"/>
</dbReference>
<comment type="subcellular location">
    <subcellularLocation>
        <location evidence="10">Cytoplasm</location>
    </subcellularLocation>
</comment>
<evidence type="ECO:0000256" key="10">
    <source>
        <dbReference type="HAMAP-Rule" id="MF_01820"/>
    </source>
</evidence>
<evidence type="ECO:0000256" key="9">
    <source>
        <dbReference type="ARBA" id="ARBA00023134"/>
    </source>
</evidence>
<dbReference type="Gene3D" id="1.10.40.50">
    <property type="entry name" value="Probable gtpase engc, domain 3"/>
    <property type="match status" value="1"/>
</dbReference>
<dbReference type="EMBL" id="NPDN01000001">
    <property type="protein sequence ID" value="PJZ27445.1"/>
    <property type="molecule type" value="Genomic_DNA"/>
</dbReference>
<accession>A0A2M9XIE3</accession>
<feature type="binding site" evidence="10">
    <location>
        <begin position="158"/>
        <end position="161"/>
    </location>
    <ligand>
        <name>GTP</name>
        <dbReference type="ChEBI" id="CHEBI:37565"/>
    </ligand>
</feature>
<keyword evidence="6 10" id="KW-0378">Hydrolase</keyword>
<keyword evidence="14" id="KW-1185">Reference proteome</keyword>
<gene>
    <name evidence="10 13" type="primary">rsgA</name>
    <name evidence="13" type="ORF">CH357_02545</name>
</gene>
<evidence type="ECO:0000256" key="5">
    <source>
        <dbReference type="ARBA" id="ARBA00022741"/>
    </source>
</evidence>
<organism evidence="13 14">
    <name type="scientific">Leptospira hartskeerlii</name>
    <dbReference type="NCBI Taxonomy" id="2023177"/>
    <lineage>
        <taxon>Bacteria</taxon>
        <taxon>Pseudomonadati</taxon>
        <taxon>Spirochaetota</taxon>
        <taxon>Spirochaetia</taxon>
        <taxon>Leptospirales</taxon>
        <taxon>Leptospiraceae</taxon>
        <taxon>Leptospira</taxon>
    </lineage>
</organism>
<dbReference type="PROSITE" id="PS51721">
    <property type="entry name" value="G_CP"/>
    <property type="match status" value="1"/>
</dbReference>
<comment type="caution">
    <text evidence="13">The sequence shown here is derived from an EMBL/GenBank/DDBJ whole genome shotgun (WGS) entry which is preliminary data.</text>
</comment>
<feature type="domain" description="CP-type G" evidence="12">
    <location>
        <begin position="109"/>
        <end position="272"/>
    </location>
</feature>
<evidence type="ECO:0000256" key="1">
    <source>
        <dbReference type="ARBA" id="ARBA00022490"/>
    </source>
</evidence>
<evidence type="ECO:0000256" key="2">
    <source>
        <dbReference type="ARBA" id="ARBA00022517"/>
    </source>
</evidence>
<evidence type="ECO:0000256" key="8">
    <source>
        <dbReference type="ARBA" id="ARBA00022884"/>
    </source>
</evidence>
<dbReference type="NCBIfam" id="TIGR00157">
    <property type="entry name" value="ribosome small subunit-dependent GTPase A"/>
    <property type="match status" value="1"/>
</dbReference>
<dbReference type="GO" id="GO:0046872">
    <property type="term" value="F:metal ion binding"/>
    <property type="evidence" value="ECO:0007669"/>
    <property type="project" value="UniProtKB-KW"/>
</dbReference>
<keyword evidence="5 10" id="KW-0547">Nucleotide-binding</keyword>
<keyword evidence="8 10" id="KW-0694">RNA-binding</keyword>
<dbReference type="AlphaFoldDB" id="A0A2M9XIE3"/>
<dbReference type="OrthoDB" id="9809485at2"/>
<comment type="similarity">
    <text evidence="10">Belongs to the TRAFAC class YlqF/YawG GTPase family. RsgA subfamily.</text>
</comment>
<dbReference type="InterPro" id="IPR004881">
    <property type="entry name" value="Ribosome_biogen_GTPase_RsgA"/>
</dbReference>
<dbReference type="RefSeq" id="WP_100705180.1">
    <property type="nucleotide sequence ID" value="NZ_NPDL01000010.1"/>
</dbReference>
<feature type="binding site" evidence="10">
    <location>
        <position position="308"/>
    </location>
    <ligand>
        <name>Zn(2+)</name>
        <dbReference type="ChEBI" id="CHEBI:29105"/>
    </ligand>
</feature>
<feature type="binding site" evidence="10">
    <location>
        <position position="295"/>
    </location>
    <ligand>
        <name>Zn(2+)</name>
        <dbReference type="ChEBI" id="CHEBI:29105"/>
    </ligand>
</feature>
<dbReference type="GO" id="GO:0019843">
    <property type="term" value="F:rRNA binding"/>
    <property type="evidence" value="ECO:0007669"/>
    <property type="project" value="UniProtKB-KW"/>
</dbReference>
<comment type="cofactor">
    <cofactor evidence="10">
        <name>Zn(2+)</name>
        <dbReference type="ChEBI" id="CHEBI:29105"/>
    </cofactor>
    <text evidence="10">Binds 1 zinc ion per subunit.</text>
</comment>
<proteinExistence type="inferred from homology"/>
<evidence type="ECO:0000313" key="14">
    <source>
        <dbReference type="Proteomes" id="UP000232196"/>
    </source>
</evidence>
<dbReference type="SUPFAM" id="SSF52540">
    <property type="entry name" value="P-loop containing nucleoside triphosphate hydrolases"/>
    <property type="match status" value="1"/>
</dbReference>
<name>A0A2M9XIE3_9LEPT</name>
<evidence type="ECO:0000256" key="3">
    <source>
        <dbReference type="ARBA" id="ARBA00022723"/>
    </source>
</evidence>
<keyword evidence="3 10" id="KW-0479">Metal-binding</keyword>
<evidence type="ECO:0000313" key="13">
    <source>
        <dbReference type="EMBL" id="PJZ27445.1"/>
    </source>
</evidence>
<dbReference type="Pfam" id="PF03193">
    <property type="entry name" value="RsgA_GTPase"/>
    <property type="match status" value="1"/>
</dbReference>
<reference evidence="13 14" key="1">
    <citation type="submission" date="2017-07" db="EMBL/GenBank/DDBJ databases">
        <title>Leptospira spp. isolated from tropical soils.</title>
        <authorList>
            <person name="Thibeaux R."/>
            <person name="Iraola G."/>
            <person name="Ferres I."/>
            <person name="Bierque E."/>
            <person name="Girault D."/>
            <person name="Soupe-Gilbert M.-E."/>
            <person name="Picardeau M."/>
            <person name="Goarant C."/>
        </authorList>
    </citation>
    <scope>NUCLEOTIDE SEQUENCE [LARGE SCALE GENOMIC DNA]</scope>
    <source>
        <strain evidence="13 14">MCA1-C-A1</strain>
    </source>
</reference>
<evidence type="ECO:0000256" key="6">
    <source>
        <dbReference type="ARBA" id="ARBA00022801"/>
    </source>
</evidence>